<evidence type="ECO:0000256" key="3">
    <source>
        <dbReference type="ARBA" id="ARBA00010617"/>
    </source>
</evidence>
<evidence type="ECO:0000313" key="17">
    <source>
        <dbReference type="RefSeq" id="XP_033530080.1"/>
    </source>
</evidence>
<comment type="cofactor">
    <cofactor evidence="1 12">
        <name>heme</name>
        <dbReference type="ChEBI" id="CHEBI:30413"/>
    </cofactor>
</comment>
<evidence type="ECO:0000256" key="12">
    <source>
        <dbReference type="PIRSR" id="PIRSR602401-1"/>
    </source>
</evidence>
<dbReference type="GO" id="GO:0009403">
    <property type="term" value="P:toxin biosynthetic process"/>
    <property type="evidence" value="ECO:0007669"/>
    <property type="project" value="UniProtKB-ARBA"/>
</dbReference>
<gene>
    <name evidence="15 17" type="ORF">P152DRAFT_462596</name>
</gene>
<keyword evidence="9 12" id="KW-0408">Iron</keyword>
<dbReference type="InterPro" id="IPR050121">
    <property type="entry name" value="Cytochrome_P450_monoxygenase"/>
</dbReference>
<dbReference type="InterPro" id="IPR017972">
    <property type="entry name" value="Cyt_P450_CS"/>
</dbReference>
<dbReference type="GO" id="GO:0016705">
    <property type="term" value="F:oxidoreductase activity, acting on paired donors, with incorporation or reduction of molecular oxygen"/>
    <property type="evidence" value="ECO:0007669"/>
    <property type="project" value="InterPro"/>
</dbReference>
<reference evidence="17" key="3">
    <citation type="submission" date="2025-04" db="UniProtKB">
        <authorList>
            <consortium name="RefSeq"/>
        </authorList>
    </citation>
    <scope>IDENTIFICATION</scope>
    <source>
        <strain evidence="17">CBS 781.70</strain>
    </source>
</reference>
<organism evidence="15">
    <name type="scientific">Eremomyces bilateralis CBS 781.70</name>
    <dbReference type="NCBI Taxonomy" id="1392243"/>
    <lineage>
        <taxon>Eukaryota</taxon>
        <taxon>Fungi</taxon>
        <taxon>Dikarya</taxon>
        <taxon>Ascomycota</taxon>
        <taxon>Pezizomycotina</taxon>
        <taxon>Dothideomycetes</taxon>
        <taxon>Dothideomycetes incertae sedis</taxon>
        <taxon>Eremomycetales</taxon>
        <taxon>Eremomycetaceae</taxon>
        <taxon>Eremomyces</taxon>
    </lineage>
</organism>
<dbReference type="PROSITE" id="PS00086">
    <property type="entry name" value="CYTOCHROME_P450"/>
    <property type="match status" value="1"/>
</dbReference>
<evidence type="ECO:0000256" key="9">
    <source>
        <dbReference type="ARBA" id="ARBA00023004"/>
    </source>
</evidence>
<evidence type="ECO:0000256" key="14">
    <source>
        <dbReference type="SAM" id="Phobius"/>
    </source>
</evidence>
<evidence type="ECO:0000256" key="13">
    <source>
        <dbReference type="RuleBase" id="RU000461"/>
    </source>
</evidence>
<dbReference type="PRINTS" id="PR00463">
    <property type="entry name" value="EP450I"/>
</dbReference>
<sequence length="507" mass="57911">MAGLLAQIAQVNSMRPGSVALVAILASLIYLISKAIYNAYFHPLAKFPGPRFRNATPFVHHYRNFHGDLVFEYAKLHKKYGPVVRVGINLLSFNSPGAWHEIYGYRSGHRYSQMEKDPDQYERQPGRDWSILNAPSPMHSRLRKLFSPSFSEKSLRGQEPMIMRYVDLLVIRLKERVGQKVDLAAWMNYTTFDVIGDLAYGESFGCLENANLHPWIKLTFDFLRAVVVVQCLRLIPGALWLLNAVLPPKIKKGRDDHIALTTAKVQKRIHMETSRPDFMGEILETMGDPEGLSVSEMEANSEVLIIAGSETTATLLSGCFYYLLRTPRVYRKLVKEIRGTFKNEADISYDNVSKCRYMTAVLEESLRIYPPIPTSLGRVVPGEGEYIDGIWIPGGTVVGVSHWASYHSDTNFRDPYEFVPERFLGDERYKNDRFDVLHPFSMGPRNCIGKNIAYLEMRLIVARLIWNFEFQLLPESEDWNDQKVYVLWAKGPLHAKISLAPRDGVKN</sequence>
<evidence type="ECO:0000313" key="15">
    <source>
        <dbReference type="EMBL" id="KAF1808449.1"/>
    </source>
</evidence>
<evidence type="ECO:0000256" key="1">
    <source>
        <dbReference type="ARBA" id="ARBA00001971"/>
    </source>
</evidence>
<dbReference type="GeneID" id="54420952"/>
<dbReference type="GO" id="GO:0004497">
    <property type="term" value="F:monooxygenase activity"/>
    <property type="evidence" value="ECO:0007669"/>
    <property type="project" value="UniProtKB-KW"/>
</dbReference>
<evidence type="ECO:0000256" key="6">
    <source>
        <dbReference type="ARBA" id="ARBA00022723"/>
    </source>
</evidence>
<dbReference type="GO" id="GO:0005506">
    <property type="term" value="F:iron ion binding"/>
    <property type="evidence" value="ECO:0007669"/>
    <property type="project" value="InterPro"/>
</dbReference>
<evidence type="ECO:0000256" key="10">
    <source>
        <dbReference type="ARBA" id="ARBA00023033"/>
    </source>
</evidence>
<keyword evidence="6 12" id="KW-0479">Metal-binding</keyword>
<keyword evidence="7 14" id="KW-1133">Transmembrane helix</keyword>
<dbReference type="InterPro" id="IPR001128">
    <property type="entry name" value="Cyt_P450"/>
</dbReference>
<evidence type="ECO:0000256" key="5">
    <source>
        <dbReference type="ARBA" id="ARBA00022692"/>
    </source>
</evidence>
<dbReference type="AlphaFoldDB" id="A0A6G1FS00"/>
<dbReference type="FunFam" id="1.10.630.10:FF:000047">
    <property type="entry name" value="Cytochrome P450 monooxygenase"/>
    <property type="match status" value="1"/>
</dbReference>
<dbReference type="CDD" id="cd11058">
    <property type="entry name" value="CYP60B-like"/>
    <property type="match status" value="1"/>
</dbReference>
<name>A0A6G1FS00_9PEZI</name>
<feature type="transmembrane region" description="Helical" evidence="14">
    <location>
        <begin position="20"/>
        <end position="41"/>
    </location>
</feature>
<evidence type="ECO:0000256" key="4">
    <source>
        <dbReference type="ARBA" id="ARBA00022617"/>
    </source>
</evidence>
<feature type="binding site" description="axial binding residue" evidence="12">
    <location>
        <position position="447"/>
    </location>
    <ligand>
        <name>heme</name>
        <dbReference type="ChEBI" id="CHEBI:30413"/>
    </ligand>
    <ligandPart>
        <name>Fe</name>
        <dbReference type="ChEBI" id="CHEBI:18248"/>
    </ligandPart>
</feature>
<keyword evidence="5 14" id="KW-0812">Transmembrane</keyword>
<dbReference type="Pfam" id="PF00067">
    <property type="entry name" value="p450"/>
    <property type="match status" value="1"/>
</dbReference>
<dbReference type="PRINTS" id="PR00385">
    <property type="entry name" value="P450"/>
</dbReference>
<dbReference type="InterPro" id="IPR002401">
    <property type="entry name" value="Cyt_P450_E_grp-I"/>
</dbReference>
<evidence type="ECO:0000256" key="2">
    <source>
        <dbReference type="ARBA" id="ARBA00004167"/>
    </source>
</evidence>
<evidence type="ECO:0000313" key="16">
    <source>
        <dbReference type="Proteomes" id="UP000504638"/>
    </source>
</evidence>
<proteinExistence type="inferred from homology"/>
<accession>A0A6G1FS00</accession>
<dbReference type="OrthoDB" id="1470350at2759"/>
<reference evidence="17" key="2">
    <citation type="submission" date="2020-04" db="EMBL/GenBank/DDBJ databases">
        <authorList>
            <consortium name="NCBI Genome Project"/>
        </authorList>
    </citation>
    <scope>NUCLEOTIDE SEQUENCE</scope>
    <source>
        <strain evidence="17">CBS 781.70</strain>
    </source>
</reference>
<dbReference type="Gene3D" id="1.10.630.10">
    <property type="entry name" value="Cytochrome P450"/>
    <property type="match status" value="1"/>
</dbReference>
<comment type="similarity">
    <text evidence="3 13">Belongs to the cytochrome P450 family.</text>
</comment>
<dbReference type="GO" id="GO:0016020">
    <property type="term" value="C:membrane"/>
    <property type="evidence" value="ECO:0007669"/>
    <property type="project" value="UniProtKB-SubCell"/>
</dbReference>
<keyword evidence="4 12" id="KW-0349">Heme</keyword>
<dbReference type="GO" id="GO:0020037">
    <property type="term" value="F:heme binding"/>
    <property type="evidence" value="ECO:0007669"/>
    <property type="project" value="InterPro"/>
</dbReference>
<reference evidence="15 17" key="1">
    <citation type="submission" date="2020-01" db="EMBL/GenBank/DDBJ databases">
        <authorList>
            <consortium name="DOE Joint Genome Institute"/>
            <person name="Haridas S."/>
            <person name="Albert R."/>
            <person name="Binder M."/>
            <person name="Bloem J."/>
            <person name="Labutti K."/>
            <person name="Salamov A."/>
            <person name="Andreopoulos B."/>
            <person name="Baker S.E."/>
            <person name="Barry K."/>
            <person name="Bills G."/>
            <person name="Bluhm B.H."/>
            <person name="Cannon C."/>
            <person name="Castanera R."/>
            <person name="Culley D.E."/>
            <person name="Daum C."/>
            <person name="Ezra D."/>
            <person name="Gonzalez J.B."/>
            <person name="Henrissat B."/>
            <person name="Kuo A."/>
            <person name="Liang C."/>
            <person name="Lipzen A."/>
            <person name="Lutzoni F."/>
            <person name="Magnuson J."/>
            <person name="Mondo S."/>
            <person name="Nolan M."/>
            <person name="Ohm R."/>
            <person name="Pangilinan J."/>
            <person name="Park H.-J."/>
            <person name="Ramirez L."/>
            <person name="Alfaro M."/>
            <person name="Sun H."/>
            <person name="Tritt A."/>
            <person name="Yoshinaga Y."/>
            <person name="Zwiers L.-H."/>
            <person name="Turgeon B.G."/>
            <person name="Goodwin S.B."/>
            <person name="Spatafora J.W."/>
            <person name="Crous P.W."/>
            <person name="Grigoriev I.V."/>
        </authorList>
    </citation>
    <scope>NUCLEOTIDE SEQUENCE</scope>
    <source>
        <strain evidence="15 17">CBS 781.70</strain>
    </source>
</reference>
<dbReference type="SUPFAM" id="SSF48264">
    <property type="entry name" value="Cytochrome P450"/>
    <property type="match status" value="1"/>
</dbReference>
<keyword evidence="8 13" id="KW-0560">Oxidoreductase</keyword>
<keyword evidence="11 14" id="KW-0472">Membrane</keyword>
<dbReference type="EMBL" id="ML975184">
    <property type="protein sequence ID" value="KAF1808449.1"/>
    <property type="molecule type" value="Genomic_DNA"/>
</dbReference>
<evidence type="ECO:0000256" key="8">
    <source>
        <dbReference type="ARBA" id="ARBA00023002"/>
    </source>
</evidence>
<evidence type="ECO:0000256" key="7">
    <source>
        <dbReference type="ARBA" id="ARBA00022989"/>
    </source>
</evidence>
<dbReference type="InterPro" id="IPR036396">
    <property type="entry name" value="Cyt_P450_sf"/>
</dbReference>
<dbReference type="Proteomes" id="UP000504638">
    <property type="component" value="Unplaced"/>
</dbReference>
<dbReference type="PANTHER" id="PTHR24305">
    <property type="entry name" value="CYTOCHROME P450"/>
    <property type="match status" value="1"/>
</dbReference>
<evidence type="ECO:0000256" key="11">
    <source>
        <dbReference type="ARBA" id="ARBA00023136"/>
    </source>
</evidence>
<dbReference type="RefSeq" id="XP_033530080.1">
    <property type="nucleotide sequence ID" value="XM_033680382.1"/>
</dbReference>
<keyword evidence="10 13" id="KW-0503">Monooxygenase</keyword>
<comment type="subcellular location">
    <subcellularLocation>
        <location evidence="2">Membrane</location>
        <topology evidence="2">Single-pass membrane protein</topology>
    </subcellularLocation>
</comment>
<dbReference type="PANTHER" id="PTHR24305:SF29">
    <property type="entry name" value="BENZOATE-PARA-HYDROXYLASE"/>
    <property type="match status" value="1"/>
</dbReference>
<keyword evidence="16" id="KW-1185">Reference proteome</keyword>
<protein>
    <submittedName>
        <fullName evidence="15 17">Cytochrome P450</fullName>
    </submittedName>
</protein>